<organism evidence="3 4">
    <name type="scientific">Candidatus Symbiobacter mobilis CR</name>
    <dbReference type="NCBI Taxonomy" id="946483"/>
    <lineage>
        <taxon>Bacteria</taxon>
        <taxon>Pseudomonadati</taxon>
        <taxon>Pseudomonadota</taxon>
        <taxon>Betaproteobacteria</taxon>
        <taxon>Burkholderiales</taxon>
        <taxon>Comamonadaceae</taxon>
    </lineage>
</organism>
<dbReference type="REBASE" id="71903">
    <property type="entry name" value="S1.CbaCRORF2434P"/>
</dbReference>
<dbReference type="STRING" id="946483.Cenrod_2431"/>
<dbReference type="RefSeq" id="WP_022776292.1">
    <property type="nucleotide sequence ID" value="NC_022576.1"/>
</dbReference>
<dbReference type="Gene3D" id="3.90.220.20">
    <property type="entry name" value="DNA methylase specificity domains"/>
    <property type="match status" value="1"/>
</dbReference>
<evidence type="ECO:0000256" key="1">
    <source>
        <dbReference type="ARBA" id="ARBA00022747"/>
    </source>
</evidence>
<evidence type="ECO:0000313" key="4">
    <source>
        <dbReference type="Proteomes" id="UP000017184"/>
    </source>
</evidence>
<dbReference type="EMBL" id="CP004885">
    <property type="protein sequence ID" value="AGX88488.1"/>
    <property type="molecule type" value="Genomic_DNA"/>
</dbReference>
<dbReference type="GO" id="GO:0009307">
    <property type="term" value="P:DNA restriction-modification system"/>
    <property type="evidence" value="ECO:0007669"/>
    <property type="project" value="UniProtKB-KW"/>
</dbReference>
<evidence type="ECO:0000313" key="3">
    <source>
        <dbReference type="EMBL" id="AGX88488.1"/>
    </source>
</evidence>
<protein>
    <submittedName>
        <fullName evidence="3">Type I restriction enzyme subunit S</fullName>
    </submittedName>
</protein>
<dbReference type="KEGG" id="cbx:Cenrod_2431"/>
<reference evidence="3 4" key="1">
    <citation type="journal article" date="2013" name="Genome Biol.">
        <title>Genomic analysis reveals key aspects of prokaryotic symbiosis in the phototrophic consortium "Chlorochromatium aggregatum".</title>
        <authorList>
            <person name="Liu Z."/>
            <person name="Muller J."/>
            <person name="Li T."/>
            <person name="Alvey R.M."/>
            <person name="Vogl K."/>
            <person name="Frigaard N.U."/>
            <person name="Rockwell N.C."/>
            <person name="Boyd E.S."/>
            <person name="Tomsho L.P."/>
            <person name="Schuster S.C."/>
            <person name="Henke P."/>
            <person name="Rohde M."/>
            <person name="Overmann J."/>
            <person name="Bryant D.A."/>
        </authorList>
    </citation>
    <scope>NUCLEOTIDE SEQUENCE [LARGE SCALE GENOMIC DNA]</scope>
    <source>
        <strain evidence="3">CR</strain>
    </source>
</reference>
<keyword evidence="2" id="KW-0238">DNA-binding</keyword>
<dbReference type="PATRIC" id="fig|946483.4.peg.2452"/>
<name>U5NE38_9BURK</name>
<keyword evidence="4" id="KW-1185">Reference proteome</keyword>
<dbReference type="AlphaFoldDB" id="U5NE38"/>
<dbReference type="InterPro" id="IPR044946">
    <property type="entry name" value="Restrct_endonuc_typeI_TRD_sf"/>
</dbReference>
<dbReference type="InterPro" id="IPR052021">
    <property type="entry name" value="Type-I_RS_S_subunit"/>
</dbReference>
<dbReference type="HOGENOM" id="CLU_112798_0_0_4"/>
<dbReference type="eggNOG" id="COG0732">
    <property type="taxonomic scope" value="Bacteria"/>
</dbReference>
<dbReference type="Proteomes" id="UP000017184">
    <property type="component" value="Chromosome"/>
</dbReference>
<proteinExistence type="predicted"/>
<accession>U5NE38</accession>
<dbReference type="PANTHER" id="PTHR30408:SF12">
    <property type="entry name" value="TYPE I RESTRICTION ENZYME MJAVIII SPECIFICITY SUBUNIT"/>
    <property type="match status" value="1"/>
</dbReference>
<evidence type="ECO:0000256" key="2">
    <source>
        <dbReference type="ARBA" id="ARBA00023125"/>
    </source>
</evidence>
<gene>
    <name evidence="3" type="primary">hsdS-3</name>
    <name evidence="3" type="ORF">Cenrod_2431</name>
</gene>
<sequence>MAETLFRQWFVEEAQEDWETVKVCDFVKTNVLSITNNSKLKTIRYLDTGSLNEGIIEGFQILDMNDAPSRARRIVKHNDILISTVRPDQKHYGIIKHPDEDIIVSTGFCVISCQTINPHFIYILLTMSDMTEYLHSIAEASTSTYPSLKPSDIECLEFKRPPDDRLREFSVYADNAWGKIEYNHIQIRTLETLRDTLLPKLMSGEVRVDYKH</sequence>
<dbReference type="PANTHER" id="PTHR30408">
    <property type="entry name" value="TYPE-1 RESTRICTION ENZYME ECOKI SPECIFICITY PROTEIN"/>
    <property type="match status" value="1"/>
</dbReference>
<dbReference type="SUPFAM" id="SSF116734">
    <property type="entry name" value="DNA methylase specificity domain"/>
    <property type="match status" value="1"/>
</dbReference>
<dbReference type="GO" id="GO:0003677">
    <property type="term" value="F:DNA binding"/>
    <property type="evidence" value="ECO:0007669"/>
    <property type="project" value="UniProtKB-KW"/>
</dbReference>
<keyword evidence="1" id="KW-0680">Restriction system</keyword>